<evidence type="ECO:0000256" key="1">
    <source>
        <dbReference type="SAM" id="Phobius"/>
    </source>
</evidence>
<proteinExistence type="predicted"/>
<feature type="transmembrane region" description="Helical" evidence="1">
    <location>
        <begin position="283"/>
        <end position="305"/>
    </location>
</feature>
<dbReference type="InterPro" id="IPR050879">
    <property type="entry name" value="Acyltransferase_3"/>
</dbReference>
<dbReference type="GO" id="GO:0016747">
    <property type="term" value="F:acyltransferase activity, transferring groups other than amino-acyl groups"/>
    <property type="evidence" value="ECO:0007669"/>
    <property type="project" value="InterPro"/>
</dbReference>
<sequence length="386" mass="43687">MITETSPHTQLRIEELESIRGLAALLVVFVHIPKWNPVLDIGIINNAYLMVDLFFVLSGFVIFNAYSNKIDSKTDLLRFQFLRLGRLYPVHLFYLLLFLAIEIARYITTVLGMQNLRAMPFSINNIGALIEQIFLVQAIGPTGNALTFNGPAWSISVEFYTYLIFGLIVLFFRRIRNSVFCVLALVSIVMLLTKTTWGFAELLRCLAGFFVGCLTANFVQRAKTPMRVPNYTSLLLFAAIVIFLQTKTTKDFDVVIYLLTSALIFSLILTRDGILNKILNYKILTWLGLISYSVYMCHRLVLWIISAVLKRLLGRAEIQGADGRWQISLSTTETLAGVIIIVFLVLVVGQTTYSAIEKPLREKSRRLVFSETSAISVPHCEPSRHL</sequence>
<dbReference type="OrthoDB" id="9814807at2"/>
<dbReference type="PANTHER" id="PTHR23028:SF131">
    <property type="entry name" value="BLR2367 PROTEIN"/>
    <property type="match status" value="1"/>
</dbReference>
<feature type="transmembrane region" description="Helical" evidence="1">
    <location>
        <begin position="179"/>
        <end position="195"/>
    </location>
</feature>
<accession>A0A1I7GC87</accession>
<protein>
    <submittedName>
        <fullName evidence="3">Peptidoglycan/LPS O-acetylase OafA/YrhL, contains acyltransferase and SGNH-hydrolase domains</fullName>
    </submittedName>
</protein>
<gene>
    <name evidence="3" type="ORF">SAMN05216417_104108</name>
</gene>
<feature type="domain" description="Acyltransferase 3" evidence="2">
    <location>
        <begin position="14"/>
        <end position="347"/>
    </location>
</feature>
<feature type="transmembrane region" description="Helical" evidence="1">
    <location>
        <begin position="47"/>
        <end position="66"/>
    </location>
</feature>
<feature type="transmembrane region" description="Helical" evidence="1">
    <location>
        <begin position="335"/>
        <end position="356"/>
    </location>
</feature>
<evidence type="ECO:0000313" key="3">
    <source>
        <dbReference type="EMBL" id="SFU46038.1"/>
    </source>
</evidence>
<dbReference type="PANTHER" id="PTHR23028">
    <property type="entry name" value="ACETYLTRANSFERASE"/>
    <property type="match status" value="1"/>
</dbReference>
<dbReference type="InterPro" id="IPR002656">
    <property type="entry name" value="Acyl_transf_3_dom"/>
</dbReference>
<evidence type="ECO:0000259" key="2">
    <source>
        <dbReference type="Pfam" id="PF01757"/>
    </source>
</evidence>
<keyword evidence="3" id="KW-0012">Acyltransferase</keyword>
<organism evidence="3 4">
    <name type="scientific">Nitrosospira multiformis</name>
    <dbReference type="NCBI Taxonomy" id="1231"/>
    <lineage>
        <taxon>Bacteria</taxon>
        <taxon>Pseudomonadati</taxon>
        <taxon>Pseudomonadota</taxon>
        <taxon>Betaproteobacteria</taxon>
        <taxon>Nitrosomonadales</taxon>
        <taxon>Nitrosomonadaceae</taxon>
        <taxon>Nitrosospira</taxon>
    </lineage>
</organism>
<keyword evidence="1" id="KW-0812">Transmembrane</keyword>
<feature type="transmembrane region" description="Helical" evidence="1">
    <location>
        <begin position="201"/>
        <end position="219"/>
    </location>
</feature>
<feature type="transmembrane region" description="Helical" evidence="1">
    <location>
        <begin position="152"/>
        <end position="172"/>
    </location>
</feature>
<keyword evidence="1" id="KW-0472">Membrane</keyword>
<dbReference type="GO" id="GO:0016787">
    <property type="term" value="F:hydrolase activity"/>
    <property type="evidence" value="ECO:0007669"/>
    <property type="project" value="UniProtKB-KW"/>
</dbReference>
<keyword evidence="3" id="KW-0378">Hydrolase</keyword>
<dbReference type="RefSeq" id="WP_074973885.1">
    <property type="nucleotide sequence ID" value="NZ_FPBZ01000004.1"/>
</dbReference>
<feature type="transmembrane region" description="Helical" evidence="1">
    <location>
        <begin position="254"/>
        <end position="271"/>
    </location>
</feature>
<dbReference type="AlphaFoldDB" id="A0A1I7GC87"/>
<dbReference type="GO" id="GO:0016020">
    <property type="term" value="C:membrane"/>
    <property type="evidence" value="ECO:0007669"/>
    <property type="project" value="TreeGrafter"/>
</dbReference>
<keyword evidence="1" id="KW-1133">Transmembrane helix</keyword>
<name>A0A1I7GC87_9PROT</name>
<dbReference type="EMBL" id="FPBZ01000004">
    <property type="protein sequence ID" value="SFU46038.1"/>
    <property type="molecule type" value="Genomic_DNA"/>
</dbReference>
<dbReference type="GO" id="GO:0000271">
    <property type="term" value="P:polysaccharide biosynthetic process"/>
    <property type="evidence" value="ECO:0007669"/>
    <property type="project" value="TreeGrafter"/>
</dbReference>
<feature type="transmembrane region" description="Helical" evidence="1">
    <location>
        <begin position="87"/>
        <end position="107"/>
    </location>
</feature>
<feature type="transmembrane region" description="Helical" evidence="1">
    <location>
        <begin position="231"/>
        <end position="248"/>
    </location>
</feature>
<evidence type="ECO:0000313" key="4">
    <source>
        <dbReference type="Proteomes" id="UP000182649"/>
    </source>
</evidence>
<reference evidence="3 4" key="1">
    <citation type="submission" date="2016-10" db="EMBL/GenBank/DDBJ databases">
        <authorList>
            <person name="de Groot N.N."/>
        </authorList>
    </citation>
    <scope>NUCLEOTIDE SEQUENCE [LARGE SCALE GENOMIC DNA]</scope>
    <source>
        <strain evidence="3 4">Nl14</strain>
    </source>
</reference>
<keyword evidence="3" id="KW-0808">Transferase</keyword>
<dbReference type="Proteomes" id="UP000182649">
    <property type="component" value="Unassembled WGS sequence"/>
</dbReference>
<dbReference type="Pfam" id="PF01757">
    <property type="entry name" value="Acyl_transf_3"/>
    <property type="match status" value="1"/>
</dbReference>